<comment type="caution">
    <text evidence="1">The sequence shown here is derived from an EMBL/GenBank/DDBJ whole genome shotgun (WGS) entry which is preliminary data.</text>
</comment>
<proteinExistence type="predicted"/>
<dbReference type="AlphaFoldDB" id="A0A7W8BBE3"/>
<sequence length="201" mass="20868">MNSPMLLNTLLNAKKASVAVGGQRLRVVALAAAVLFGVTAPAPASAQPRRPGLLQCEGTESVSYQPGVILKARPIHITIDGRFASCAGGDGAVKNGGYHEEFTLITGCNKLLEGFRSRRTYTWNTGHSGPRHTSDSSTADISGSSTAAVGQVVTPVTGTVTRGRFQGHSLLQVIPLPQPSALQCLTDGLTGVTGVTTLTIF</sequence>
<gene>
    <name evidence="1" type="ORF">FHS36_003703</name>
</gene>
<dbReference type="RefSeq" id="WP_146045554.1">
    <property type="nucleotide sequence ID" value="NZ_JACHJF010000011.1"/>
</dbReference>
<evidence type="ECO:0000313" key="2">
    <source>
        <dbReference type="Proteomes" id="UP000528608"/>
    </source>
</evidence>
<protein>
    <submittedName>
        <fullName evidence="1">Uncharacterized protein</fullName>
    </submittedName>
</protein>
<organism evidence="1 2">
    <name type="scientific">Streptomyces eurocidicus</name>
    <name type="common">Streptoverticillium eurocidicus</name>
    <dbReference type="NCBI Taxonomy" id="66423"/>
    <lineage>
        <taxon>Bacteria</taxon>
        <taxon>Bacillati</taxon>
        <taxon>Actinomycetota</taxon>
        <taxon>Actinomycetes</taxon>
        <taxon>Kitasatosporales</taxon>
        <taxon>Streptomycetaceae</taxon>
        <taxon>Streptomyces</taxon>
    </lineage>
</organism>
<name>A0A7W8BBE3_STREU</name>
<accession>A0A7W8BBE3</accession>
<evidence type="ECO:0000313" key="1">
    <source>
        <dbReference type="EMBL" id="MBB5120261.1"/>
    </source>
</evidence>
<dbReference type="EMBL" id="JACHJF010000011">
    <property type="protein sequence ID" value="MBB5120261.1"/>
    <property type="molecule type" value="Genomic_DNA"/>
</dbReference>
<dbReference type="Proteomes" id="UP000528608">
    <property type="component" value="Unassembled WGS sequence"/>
</dbReference>
<dbReference type="OrthoDB" id="3690812at2"/>
<reference evidence="1 2" key="1">
    <citation type="submission" date="2020-08" db="EMBL/GenBank/DDBJ databases">
        <title>Genomic Encyclopedia of Type Strains, Phase III (KMG-III): the genomes of soil and plant-associated and newly described type strains.</title>
        <authorList>
            <person name="Whitman W."/>
        </authorList>
    </citation>
    <scope>NUCLEOTIDE SEQUENCE [LARGE SCALE GENOMIC DNA]</scope>
    <source>
        <strain evidence="1 2">CECT 3259</strain>
    </source>
</reference>